<dbReference type="InterPro" id="IPR013221">
    <property type="entry name" value="Mur_ligase_cen"/>
</dbReference>
<evidence type="ECO:0000256" key="1">
    <source>
        <dbReference type="ARBA" id="ARBA00022598"/>
    </source>
</evidence>
<evidence type="ECO:0000259" key="6">
    <source>
        <dbReference type="Pfam" id="PF02875"/>
    </source>
</evidence>
<dbReference type="Pfam" id="PF02875">
    <property type="entry name" value="Mur_ligase_C"/>
    <property type="match status" value="1"/>
</dbReference>
<dbReference type="InterPro" id="IPR036565">
    <property type="entry name" value="Mur-like_cat_sf"/>
</dbReference>
<name>A0A161JP66_9ZZZZ</name>
<organism evidence="8">
    <name type="scientific">hydrothermal vent metagenome</name>
    <dbReference type="NCBI Taxonomy" id="652676"/>
    <lineage>
        <taxon>unclassified sequences</taxon>
        <taxon>metagenomes</taxon>
        <taxon>ecological metagenomes</taxon>
    </lineage>
</organism>
<proteinExistence type="predicted"/>
<evidence type="ECO:0000256" key="4">
    <source>
        <dbReference type="SAM" id="Phobius"/>
    </source>
</evidence>
<dbReference type="Pfam" id="PF08245">
    <property type="entry name" value="Mur_ligase_M"/>
    <property type="match status" value="1"/>
</dbReference>
<dbReference type="AlphaFoldDB" id="A0A161JP66"/>
<feature type="domain" description="Mur ligase C-terminal" evidence="6">
    <location>
        <begin position="316"/>
        <end position="448"/>
    </location>
</feature>
<evidence type="ECO:0000259" key="5">
    <source>
        <dbReference type="Pfam" id="PF01225"/>
    </source>
</evidence>
<evidence type="ECO:0000259" key="7">
    <source>
        <dbReference type="Pfam" id="PF08245"/>
    </source>
</evidence>
<dbReference type="Gene3D" id="3.40.50.720">
    <property type="entry name" value="NAD(P)-binding Rossmann-like Domain"/>
    <property type="match status" value="1"/>
</dbReference>
<dbReference type="SUPFAM" id="SSF53244">
    <property type="entry name" value="MurD-like peptide ligases, peptide-binding domain"/>
    <property type="match status" value="1"/>
</dbReference>
<dbReference type="EC" id="6.3.2.8" evidence="8"/>
<keyword evidence="4" id="KW-0472">Membrane</keyword>
<dbReference type="SUPFAM" id="SSF53623">
    <property type="entry name" value="MurD-like peptide ligases, catalytic domain"/>
    <property type="match status" value="1"/>
</dbReference>
<dbReference type="SUPFAM" id="SSF51984">
    <property type="entry name" value="MurCD N-terminal domain"/>
    <property type="match status" value="1"/>
</dbReference>
<reference evidence="8" key="1">
    <citation type="submission" date="2015-10" db="EMBL/GenBank/DDBJ databases">
        <authorList>
            <person name="Gilbert D.G."/>
        </authorList>
    </citation>
    <scope>NUCLEOTIDE SEQUENCE</scope>
</reference>
<evidence type="ECO:0000256" key="3">
    <source>
        <dbReference type="ARBA" id="ARBA00022840"/>
    </source>
</evidence>
<dbReference type="PANTHER" id="PTHR43445">
    <property type="entry name" value="UDP-N-ACETYLMURAMATE--L-ALANINE LIGASE-RELATED"/>
    <property type="match status" value="1"/>
</dbReference>
<evidence type="ECO:0000256" key="2">
    <source>
        <dbReference type="ARBA" id="ARBA00022741"/>
    </source>
</evidence>
<feature type="domain" description="Mur ligase central" evidence="7">
    <location>
        <begin position="115"/>
        <end position="294"/>
    </location>
</feature>
<keyword evidence="4" id="KW-0812">Transmembrane</keyword>
<dbReference type="Gene3D" id="3.90.190.20">
    <property type="entry name" value="Mur ligase, C-terminal domain"/>
    <property type="match status" value="1"/>
</dbReference>
<dbReference type="InterPro" id="IPR000713">
    <property type="entry name" value="Mur_ligase_N"/>
</dbReference>
<dbReference type="GO" id="GO:0005524">
    <property type="term" value="F:ATP binding"/>
    <property type="evidence" value="ECO:0007669"/>
    <property type="project" value="UniProtKB-KW"/>
</dbReference>
<dbReference type="Gene3D" id="3.40.1190.10">
    <property type="entry name" value="Mur-like, catalytic domain"/>
    <property type="match status" value="1"/>
</dbReference>
<feature type="domain" description="Mur ligase N-terminal catalytic" evidence="5">
    <location>
        <begin position="9"/>
        <end position="108"/>
    </location>
</feature>
<keyword evidence="3" id="KW-0067">ATP-binding</keyword>
<sequence length="473" mass="48924">MHDGKSYFFVGIGGSGMMPLAMILASKGARVAGSDRTLDQDRLPAKFADLRAKGVALFPQDGSGITSANQIVVASAAVESTVADIVAADAVGAKRMSRAELLAKLFNAAPLPIGVAGTSGKSTVTGMIGWILHTTGRDPTVMNGAVMKNFAGEDAPFASALVGGGEAFVSEVDESDGSIALYWPKIAVLNNVSLDHKSLDELRTLFGDFIARSTTAVINLDNADGAALATTLPPERCLTFSIGLEADLVAIGLVQRPFGVDFSLSERGAAPVAVSLKVPGRHNVSNALAAIGAVRAAGVPLAEAVRAISGFTGLRRRMELVGEANDISVIDDFGHNPDKIAATLDALHAFPGRLLILFQPHGYGPLKVMRSELVATLADKLGAEDLLVLPDPVYMGGTVNREVTSADIVADVAVTGRSALHIPAREAAAAHLVAEARPGDRIVVMGARDDTLSQLAADMLASVANKAGQRSPA</sequence>
<dbReference type="PANTHER" id="PTHR43445:SF3">
    <property type="entry name" value="UDP-N-ACETYLMURAMATE--L-ALANINE LIGASE"/>
    <property type="match status" value="1"/>
</dbReference>
<gene>
    <name evidence="8" type="ORF">MGWOODY_Smn3313</name>
</gene>
<dbReference type="GO" id="GO:0008763">
    <property type="term" value="F:UDP-N-acetylmuramate-L-alanine ligase activity"/>
    <property type="evidence" value="ECO:0007669"/>
    <property type="project" value="UniProtKB-EC"/>
</dbReference>
<dbReference type="Pfam" id="PF01225">
    <property type="entry name" value="Mur_ligase"/>
    <property type="match status" value="1"/>
</dbReference>
<protein>
    <submittedName>
        <fullName evidence="8">UDP-N-acetylmuramate--alanine ligase</fullName>
        <ecNumber evidence="8">6.3.2.8</ecNumber>
    </submittedName>
</protein>
<dbReference type="InterPro" id="IPR036615">
    <property type="entry name" value="Mur_ligase_C_dom_sf"/>
</dbReference>
<dbReference type="InterPro" id="IPR004101">
    <property type="entry name" value="Mur_ligase_C"/>
</dbReference>
<evidence type="ECO:0000313" key="8">
    <source>
        <dbReference type="EMBL" id="CUS43152.1"/>
    </source>
</evidence>
<dbReference type="EMBL" id="CZQE01000012">
    <property type="protein sequence ID" value="CUS43152.1"/>
    <property type="molecule type" value="Genomic_DNA"/>
</dbReference>
<keyword evidence="2" id="KW-0547">Nucleotide-binding</keyword>
<keyword evidence="1 8" id="KW-0436">Ligase</keyword>
<accession>A0A161JP66</accession>
<feature type="transmembrane region" description="Helical" evidence="4">
    <location>
        <begin position="6"/>
        <end position="26"/>
    </location>
</feature>
<dbReference type="InterPro" id="IPR050061">
    <property type="entry name" value="MurCDEF_pg_biosynth"/>
</dbReference>
<keyword evidence="4" id="KW-1133">Transmembrane helix</keyword>